<sequence length="193" mass="21909">MEEVPTHVHLCSIVPDVLTRQHEHRSGLIWSGDCETFRGCTIDSGSPSTTSDLGLVMYSCIASTATSVCSANPLTPLGAMWCTLRLFVWLPYYDRGFVPSDLWLAEMPLICYEIVEYHYPGRVMRQLGHEYIRWHRDITQVYIGNPTRRDTRTIGYQLTGVDRRMMEVDDMARGVLEGPPSSPTQYASFAKKV</sequence>
<evidence type="ECO:0000313" key="1">
    <source>
        <dbReference type="EMBL" id="KAI5666255.1"/>
    </source>
</evidence>
<protein>
    <submittedName>
        <fullName evidence="1">Uncharacterized protein</fullName>
    </submittedName>
</protein>
<proteinExistence type="predicted"/>
<comment type="caution">
    <text evidence="1">The sequence shown here is derived from an EMBL/GenBank/DDBJ whole genome shotgun (WGS) entry which is preliminary data.</text>
</comment>
<name>A0ACC0B0I8_CATRO</name>
<organism evidence="1 2">
    <name type="scientific">Catharanthus roseus</name>
    <name type="common">Madagascar periwinkle</name>
    <name type="synonym">Vinca rosea</name>
    <dbReference type="NCBI Taxonomy" id="4058"/>
    <lineage>
        <taxon>Eukaryota</taxon>
        <taxon>Viridiplantae</taxon>
        <taxon>Streptophyta</taxon>
        <taxon>Embryophyta</taxon>
        <taxon>Tracheophyta</taxon>
        <taxon>Spermatophyta</taxon>
        <taxon>Magnoliopsida</taxon>
        <taxon>eudicotyledons</taxon>
        <taxon>Gunneridae</taxon>
        <taxon>Pentapetalae</taxon>
        <taxon>asterids</taxon>
        <taxon>lamiids</taxon>
        <taxon>Gentianales</taxon>
        <taxon>Apocynaceae</taxon>
        <taxon>Rauvolfioideae</taxon>
        <taxon>Vinceae</taxon>
        <taxon>Catharanthinae</taxon>
        <taxon>Catharanthus</taxon>
    </lineage>
</organism>
<dbReference type="Proteomes" id="UP001060085">
    <property type="component" value="Linkage Group LG04"/>
</dbReference>
<reference evidence="2" key="1">
    <citation type="journal article" date="2023" name="Nat. Plants">
        <title>Single-cell RNA sequencing provides a high-resolution roadmap for understanding the multicellular compartmentation of specialized metabolism.</title>
        <authorList>
            <person name="Sun S."/>
            <person name="Shen X."/>
            <person name="Li Y."/>
            <person name="Li Y."/>
            <person name="Wang S."/>
            <person name="Li R."/>
            <person name="Zhang H."/>
            <person name="Shen G."/>
            <person name="Guo B."/>
            <person name="Wei J."/>
            <person name="Xu J."/>
            <person name="St-Pierre B."/>
            <person name="Chen S."/>
            <person name="Sun C."/>
        </authorList>
    </citation>
    <scope>NUCLEOTIDE SEQUENCE [LARGE SCALE GENOMIC DNA]</scope>
</reference>
<accession>A0ACC0B0I8</accession>
<evidence type="ECO:0000313" key="2">
    <source>
        <dbReference type="Proteomes" id="UP001060085"/>
    </source>
</evidence>
<dbReference type="EMBL" id="CM044704">
    <property type="protein sequence ID" value="KAI5666255.1"/>
    <property type="molecule type" value="Genomic_DNA"/>
</dbReference>
<keyword evidence="2" id="KW-1185">Reference proteome</keyword>
<gene>
    <name evidence="1" type="ORF">M9H77_16108</name>
</gene>